<protein>
    <recommendedName>
        <fullName evidence="11">Complex III subunit 9</fullName>
    </recommendedName>
</protein>
<dbReference type="PANTHER" id="PTHR12980">
    <property type="entry name" value="UBIQUINOL-CYTOCHROME C REDUCTASE COMPLEX, SUBUNIT X"/>
    <property type="match status" value="1"/>
</dbReference>
<dbReference type="FunFam" id="1.20.5.260:FF:000001">
    <property type="entry name" value="Cytochrome b-c1 complex subunit 9"/>
    <property type="match status" value="1"/>
</dbReference>
<comment type="function">
    <text evidence="11">Component of the ubiquinol-cytochrome c oxidoreductase, a multisubunit transmembrane complex that is part of the mitochondrial electron transport chain which drives oxidative phosphorylation. The complex plays an important role in the uptake of multiple carbon sources present in different host niches.</text>
</comment>
<keyword evidence="7 11" id="KW-0249">Electron transport</keyword>
<comment type="subunit">
    <text evidence="11">Component of the ubiquinol-cytochrome c oxidoreductase (cytochrome b-c1 complex, complex III, CIII), a multisubunit enzyme composed of 3 respiratory subunits cytochrome b, cytochrome c1 and Rieske protein, 2 core protein subunits, and additional low-molecular weight protein subunits.</text>
</comment>
<evidence type="ECO:0000256" key="9">
    <source>
        <dbReference type="ARBA" id="ARBA00023128"/>
    </source>
</evidence>
<dbReference type="InterPro" id="IPR008027">
    <property type="entry name" value="QCR9"/>
</dbReference>
<evidence type="ECO:0000256" key="1">
    <source>
        <dbReference type="ARBA" id="ARBA00004434"/>
    </source>
</evidence>
<evidence type="ECO:0000256" key="3">
    <source>
        <dbReference type="ARBA" id="ARBA00022448"/>
    </source>
</evidence>
<keyword evidence="9 11" id="KW-0496">Mitochondrion</keyword>
<dbReference type="InterPro" id="IPR036656">
    <property type="entry name" value="QCR9_sf"/>
</dbReference>
<reference evidence="12" key="1">
    <citation type="submission" date="2017-05" db="UniProtKB">
        <authorList>
            <consortium name="EnsemblMetazoa"/>
        </authorList>
    </citation>
    <scope>IDENTIFICATION</scope>
</reference>
<dbReference type="AlphaFoldDB" id="A0A1X7UEY6"/>
<evidence type="ECO:0000256" key="6">
    <source>
        <dbReference type="ARBA" id="ARBA00022792"/>
    </source>
</evidence>
<evidence type="ECO:0000313" key="12">
    <source>
        <dbReference type="EnsemblMetazoa" id="Aqu2.1.26023_001"/>
    </source>
</evidence>
<sequence>MGLGRSIHNIFFRRASTFFVTIVVTAVFAERTFDHATAALWDRMQRGKLWDHMKGEIEGQQED</sequence>
<proteinExistence type="inferred from homology"/>
<dbReference type="Pfam" id="PF05365">
    <property type="entry name" value="UCR_UQCRX_QCR9"/>
    <property type="match status" value="1"/>
</dbReference>
<comment type="similarity">
    <text evidence="2 11">Belongs to the UQCR10/QCR9 family.</text>
</comment>
<evidence type="ECO:0000256" key="7">
    <source>
        <dbReference type="ARBA" id="ARBA00022982"/>
    </source>
</evidence>
<evidence type="ECO:0000256" key="2">
    <source>
        <dbReference type="ARBA" id="ARBA00007856"/>
    </source>
</evidence>
<keyword evidence="10" id="KW-0472">Membrane</keyword>
<dbReference type="GO" id="GO:0045275">
    <property type="term" value="C:respiratory chain complex III"/>
    <property type="evidence" value="ECO:0007669"/>
    <property type="project" value="UniProtKB-UniRule"/>
</dbReference>
<keyword evidence="3 11" id="KW-0813">Transport</keyword>
<accession>A0A1X7UEY6</accession>
<dbReference type="EnsemblMetazoa" id="Aqu2.1.26023_001">
    <property type="protein sequence ID" value="Aqu2.1.26023_001"/>
    <property type="gene ID" value="Aqu2.1.26023"/>
</dbReference>
<evidence type="ECO:0000256" key="10">
    <source>
        <dbReference type="ARBA" id="ARBA00023136"/>
    </source>
</evidence>
<evidence type="ECO:0000256" key="5">
    <source>
        <dbReference type="ARBA" id="ARBA00022692"/>
    </source>
</evidence>
<name>A0A1X7UEY6_AMPQE</name>
<evidence type="ECO:0000256" key="4">
    <source>
        <dbReference type="ARBA" id="ARBA00022660"/>
    </source>
</evidence>
<dbReference type="SUPFAM" id="SSF81514">
    <property type="entry name" value="Subunit X (non-heme 7 kDa protein) of cytochrome bc1 complex (Ubiquinol-cytochrome c reductase)"/>
    <property type="match status" value="1"/>
</dbReference>
<keyword evidence="6 11" id="KW-0999">Mitochondrion inner membrane</keyword>
<keyword evidence="5" id="KW-0812">Transmembrane</keyword>
<dbReference type="InParanoid" id="A0A1X7UEY6"/>
<organism evidence="12">
    <name type="scientific">Amphimedon queenslandica</name>
    <name type="common">Sponge</name>
    <dbReference type="NCBI Taxonomy" id="400682"/>
    <lineage>
        <taxon>Eukaryota</taxon>
        <taxon>Metazoa</taxon>
        <taxon>Porifera</taxon>
        <taxon>Demospongiae</taxon>
        <taxon>Heteroscleromorpha</taxon>
        <taxon>Haplosclerida</taxon>
        <taxon>Niphatidae</taxon>
        <taxon>Amphimedon</taxon>
    </lineage>
</organism>
<evidence type="ECO:0000256" key="8">
    <source>
        <dbReference type="ARBA" id="ARBA00022989"/>
    </source>
</evidence>
<keyword evidence="8" id="KW-1133">Transmembrane helix</keyword>
<dbReference type="STRING" id="400682.A0A1X7UEY6"/>
<evidence type="ECO:0000256" key="11">
    <source>
        <dbReference type="RuleBase" id="RU368056"/>
    </source>
</evidence>
<keyword evidence="4 11" id="KW-0679">Respiratory chain</keyword>
<comment type="subcellular location">
    <subcellularLocation>
        <location evidence="1 11">Mitochondrion inner membrane</location>
        <topology evidence="1 11">Single-pass membrane protein</topology>
    </subcellularLocation>
</comment>
<dbReference type="Gene3D" id="1.20.5.260">
    <property type="entry name" value="Cytochrome b-c1 complex subunit 9"/>
    <property type="match status" value="1"/>
</dbReference>
<dbReference type="FunCoup" id="A0A1X7UEY6">
    <property type="interactions" value="637"/>
</dbReference>
<dbReference type="PANTHER" id="PTHR12980:SF0">
    <property type="entry name" value="CYTOCHROME B-C1 COMPLEX SUBUNIT 9"/>
    <property type="match status" value="1"/>
</dbReference>
<dbReference type="GO" id="GO:0006122">
    <property type="term" value="P:mitochondrial electron transport, ubiquinol to cytochrome c"/>
    <property type="evidence" value="ECO:0007669"/>
    <property type="project" value="UniProtKB-UniRule"/>
</dbReference>
<dbReference type="GO" id="GO:0005743">
    <property type="term" value="C:mitochondrial inner membrane"/>
    <property type="evidence" value="ECO:0007669"/>
    <property type="project" value="UniProtKB-SubCell"/>
</dbReference>